<protein>
    <submittedName>
        <fullName evidence="3">Multidrug ABC transporter permease</fullName>
    </submittedName>
</protein>
<dbReference type="Proteomes" id="UP000287830">
    <property type="component" value="Unassembled WGS sequence"/>
</dbReference>
<feature type="domain" description="ABC transporter" evidence="2">
    <location>
        <begin position="33"/>
        <end position="63"/>
    </location>
</feature>
<evidence type="ECO:0000313" key="3">
    <source>
        <dbReference type="EMBL" id="GCD32523.1"/>
    </source>
</evidence>
<comment type="caution">
    <text evidence="3">The sequence shown here is derived from an EMBL/GenBank/DDBJ whole genome shotgun (WGS) entry which is preliminary data.</text>
</comment>
<feature type="compositionally biased region" description="Low complexity" evidence="1">
    <location>
        <begin position="161"/>
        <end position="173"/>
    </location>
</feature>
<evidence type="ECO:0000256" key="1">
    <source>
        <dbReference type="SAM" id="MobiDB-lite"/>
    </source>
</evidence>
<name>A0A7U9KQ50_9ACTN</name>
<dbReference type="AlphaFoldDB" id="A0A7U9KQ50"/>
<gene>
    <name evidence="3" type="ORF">OEIGOIKO_00237</name>
</gene>
<organism evidence="3 4">
    <name type="scientific">Streptomyces chrestomyceticus JCM 4735</name>
    <dbReference type="NCBI Taxonomy" id="1306181"/>
    <lineage>
        <taxon>Bacteria</taxon>
        <taxon>Bacillati</taxon>
        <taxon>Actinomycetota</taxon>
        <taxon>Actinomycetes</taxon>
        <taxon>Kitasatosporales</taxon>
        <taxon>Streptomycetaceae</taxon>
        <taxon>Streptomyces</taxon>
    </lineage>
</organism>
<dbReference type="Pfam" id="PF00005">
    <property type="entry name" value="ABC_tran"/>
    <property type="match status" value="1"/>
</dbReference>
<proteinExistence type="predicted"/>
<dbReference type="Gene3D" id="3.40.50.300">
    <property type="entry name" value="P-loop containing nucleotide triphosphate hydrolases"/>
    <property type="match status" value="1"/>
</dbReference>
<dbReference type="InterPro" id="IPR039421">
    <property type="entry name" value="Type_1_exporter"/>
</dbReference>
<feature type="region of interest" description="Disordered" evidence="1">
    <location>
        <begin position="1"/>
        <end position="36"/>
    </location>
</feature>
<accession>A0A7U9KQ50</accession>
<dbReference type="GO" id="GO:0016887">
    <property type="term" value="F:ATP hydrolysis activity"/>
    <property type="evidence" value="ECO:0007669"/>
    <property type="project" value="InterPro"/>
</dbReference>
<dbReference type="PANTHER" id="PTHR43394">
    <property type="entry name" value="ATP-DEPENDENT PERMEASE MDL1, MITOCHONDRIAL"/>
    <property type="match status" value="1"/>
</dbReference>
<dbReference type="SUPFAM" id="SSF52540">
    <property type="entry name" value="P-loop containing nucleoside triphosphate hydrolases"/>
    <property type="match status" value="1"/>
</dbReference>
<sequence>MTSDSAPEPGPGTGTAPRSEPIPDTGTSTGTGVEFSGGQRQRLALARAFLRDRCELMILDEPSAGLDAAAEHEIHVSLRRHRQGRTSLLISHRLGAVRDADLIVVLSEGRIVEQGDHAALLASGGEYARLFALQASGYRDELQPPPVPLHPIPTNIDADADTAPLPTPTTGDR</sequence>
<feature type="region of interest" description="Disordered" evidence="1">
    <location>
        <begin position="150"/>
        <end position="173"/>
    </location>
</feature>
<dbReference type="InterPro" id="IPR027417">
    <property type="entry name" value="P-loop_NTPase"/>
</dbReference>
<dbReference type="InterPro" id="IPR003439">
    <property type="entry name" value="ABC_transporter-like_ATP-bd"/>
</dbReference>
<dbReference type="GO" id="GO:0005524">
    <property type="term" value="F:ATP binding"/>
    <property type="evidence" value="ECO:0007669"/>
    <property type="project" value="InterPro"/>
</dbReference>
<dbReference type="PANTHER" id="PTHR43394:SF1">
    <property type="entry name" value="ATP-BINDING CASSETTE SUB-FAMILY B MEMBER 10, MITOCHONDRIAL"/>
    <property type="match status" value="1"/>
</dbReference>
<reference evidence="3 4" key="1">
    <citation type="submission" date="2018-11" db="EMBL/GenBank/DDBJ databases">
        <title>Whole genome sequence of Streptomyces chrestomyceticus NBRC 13444(T).</title>
        <authorList>
            <person name="Komaki H."/>
            <person name="Tamura T."/>
        </authorList>
    </citation>
    <scope>NUCLEOTIDE SEQUENCE [LARGE SCALE GENOMIC DNA]</scope>
    <source>
        <strain evidence="3 4">NBRC 13444</strain>
    </source>
</reference>
<dbReference type="GO" id="GO:0015421">
    <property type="term" value="F:ABC-type oligopeptide transporter activity"/>
    <property type="evidence" value="ECO:0007669"/>
    <property type="project" value="TreeGrafter"/>
</dbReference>
<evidence type="ECO:0000259" key="2">
    <source>
        <dbReference type="Pfam" id="PF00005"/>
    </source>
</evidence>
<evidence type="ECO:0000313" key="4">
    <source>
        <dbReference type="Proteomes" id="UP000287830"/>
    </source>
</evidence>
<dbReference type="EMBL" id="BHZC01000001">
    <property type="protein sequence ID" value="GCD32523.1"/>
    <property type="molecule type" value="Genomic_DNA"/>
</dbReference>